<dbReference type="InterPro" id="IPR038577">
    <property type="entry name" value="GT10-like_C_sf"/>
</dbReference>
<evidence type="ECO:0000313" key="15">
    <source>
        <dbReference type="EMBL" id="CAE0610717.1"/>
    </source>
</evidence>
<evidence type="ECO:0000259" key="14">
    <source>
        <dbReference type="Pfam" id="PF17039"/>
    </source>
</evidence>
<protein>
    <recommendedName>
        <fullName evidence="11">Fucosyltransferase</fullName>
        <ecNumber evidence="11">2.4.1.-</ecNumber>
    </recommendedName>
</protein>
<dbReference type="SUPFAM" id="SSF53756">
    <property type="entry name" value="UDP-Glycosyltransferase/glycogen phosphorylase"/>
    <property type="match status" value="1"/>
</dbReference>
<evidence type="ECO:0000256" key="12">
    <source>
        <dbReference type="SAM" id="MobiDB-lite"/>
    </source>
</evidence>
<dbReference type="Gene3D" id="3.40.50.11660">
    <property type="entry name" value="Glycosyl transferase family 10, C-terminal domain"/>
    <property type="match status" value="1"/>
</dbReference>
<feature type="domain" description="Fucosyltransferase C-terminal" evidence="13">
    <location>
        <begin position="244"/>
        <end position="409"/>
    </location>
</feature>
<evidence type="ECO:0000256" key="6">
    <source>
        <dbReference type="ARBA" id="ARBA00022692"/>
    </source>
</evidence>
<feature type="region of interest" description="Disordered" evidence="12">
    <location>
        <begin position="62"/>
        <end position="107"/>
    </location>
</feature>
<proteinExistence type="inferred from homology"/>
<feature type="domain" description="Fucosyltransferase N-terminal" evidence="14">
    <location>
        <begin position="129"/>
        <end position="224"/>
    </location>
</feature>
<dbReference type="PANTHER" id="PTHR11929:SF194">
    <property type="entry name" value="ALPHA-(1,3)-FUCOSYLTRANSFERASE 10"/>
    <property type="match status" value="1"/>
</dbReference>
<dbReference type="GO" id="GO:0032580">
    <property type="term" value="C:Golgi cisterna membrane"/>
    <property type="evidence" value="ECO:0007669"/>
    <property type="project" value="UniProtKB-SubCell"/>
</dbReference>
<dbReference type="AlphaFoldDB" id="A0A7S3XEA8"/>
<feature type="compositionally biased region" description="Basic and acidic residues" evidence="12">
    <location>
        <begin position="65"/>
        <end position="76"/>
    </location>
</feature>
<evidence type="ECO:0000256" key="2">
    <source>
        <dbReference type="ARBA" id="ARBA00004922"/>
    </source>
</evidence>
<name>A0A7S3XEA8_9CHLO</name>
<evidence type="ECO:0000256" key="9">
    <source>
        <dbReference type="ARBA" id="ARBA00023136"/>
    </source>
</evidence>
<dbReference type="Pfam" id="PF17039">
    <property type="entry name" value="Glyco_tran_10_N"/>
    <property type="match status" value="1"/>
</dbReference>
<evidence type="ECO:0000256" key="11">
    <source>
        <dbReference type="RuleBase" id="RU003832"/>
    </source>
</evidence>
<keyword evidence="11" id="KW-0333">Golgi apparatus</keyword>
<keyword evidence="7" id="KW-0735">Signal-anchor</keyword>
<evidence type="ECO:0000256" key="4">
    <source>
        <dbReference type="ARBA" id="ARBA00022676"/>
    </source>
</evidence>
<organism evidence="15">
    <name type="scientific">Picocystis salinarum</name>
    <dbReference type="NCBI Taxonomy" id="88271"/>
    <lineage>
        <taxon>Eukaryota</taxon>
        <taxon>Viridiplantae</taxon>
        <taxon>Chlorophyta</taxon>
        <taxon>Picocystophyceae</taxon>
        <taxon>Picocystales</taxon>
        <taxon>Picocystaceae</taxon>
        <taxon>Picocystis</taxon>
    </lineage>
</organism>
<dbReference type="EC" id="2.4.1.-" evidence="11"/>
<dbReference type="InterPro" id="IPR055270">
    <property type="entry name" value="Glyco_tran_10_C"/>
</dbReference>
<reference evidence="15" key="1">
    <citation type="submission" date="2021-01" db="EMBL/GenBank/DDBJ databases">
        <authorList>
            <person name="Corre E."/>
            <person name="Pelletier E."/>
            <person name="Niang G."/>
            <person name="Scheremetjew M."/>
            <person name="Finn R."/>
            <person name="Kale V."/>
            <person name="Holt S."/>
            <person name="Cochrane G."/>
            <person name="Meng A."/>
            <person name="Brown T."/>
            <person name="Cohen L."/>
        </authorList>
    </citation>
    <scope>NUCLEOTIDE SEQUENCE</scope>
    <source>
        <strain evidence="15">CCMP1897</strain>
    </source>
</reference>
<evidence type="ECO:0000256" key="3">
    <source>
        <dbReference type="ARBA" id="ARBA00008919"/>
    </source>
</evidence>
<evidence type="ECO:0000256" key="10">
    <source>
        <dbReference type="ARBA" id="ARBA00023180"/>
    </source>
</evidence>
<evidence type="ECO:0000256" key="8">
    <source>
        <dbReference type="ARBA" id="ARBA00022989"/>
    </source>
</evidence>
<dbReference type="EMBL" id="HBIS01005032">
    <property type="protein sequence ID" value="CAE0610717.1"/>
    <property type="molecule type" value="Transcribed_RNA"/>
</dbReference>
<sequence>MQPIRPMKIWKMRKVTWTFVSLLLATLVVHHVWLEGHVSQLEWNSSTFFKEKPLLVEMKGNLTHGRTEPTHREVGKSEASPIKSGKKHSQSDNTSTPKQNPLEALQLPPNCTADQPCHVLIAVSSFIANERFRYDDWKDCQPGLDCHWCDHEQVPDHLKDKIDAVAYHLVGKASPSAAMLSNRKLLTIGASMESNVNYPSQKNAKHNFDLTMTYELDSDIPIPYLNFGDQIKLEHNAKPSLDRRIRAAAYVASNCKKERQEFVANLIKNGLPVDALGICSVEGARKNRIRKMAGQKIEALSKYAAYLAFENSDAKDYVTEKVYDGLRAGTITVYRGTTSVHKFVPENSIITTHGLNFSELVQRIKETWGEEARYAELQAWRNKPFYPPALKPTKGHSHCRACRAVAALNSLSKEELWKRREARKAAST</sequence>
<evidence type="ECO:0000256" key="7">
    <source>
        <dbReference type="ARBA" id="ARBA00022968"/>
    </source>
</evidence>
<evidence type="ECO:0000259" key="13">
    <source>
        <dbReference type="Pfam" id="PF00852"/>
    </source>
</evidence>
<evidence type="ECO:0000256" key="5">
    <source>
        <dbReference type="ARBA" id="ARBA00022679"/>
    </source>
</evidence>
<dbReference type="InterPro" id="IPR001503">
    <property type="entry name" value="Glyco_trans_10"/>
</dbReference>
<keyword evidence="10" id="KW-0325">Glycoprotein</keyword>
<accession>A0A7S3XEA8</accession>
<dbReference type="PANTHER" id="PTHR11929">
    <property type="entry name" value="ALPHA- 1,3 -FUCOSYLTRANSFERASE"/>
    <property type="match status" value="1"/>
</dbReference>
<gene>
    <name evidence="15" type="ORF">PSAL00342_LOCUS4552</name>
</gene>
<dbReference type="InterPro" id="IPR031481">
    <property type="entry name" value="Glyco_tran_10_N"/>
</dbReference>
<dbReference type="Pfam" id="PF00852">
    <property type="entry name" value="Glyco_transf_10"/>
    <property type="match status" value="1"/>
</dbReference>
<keyword evidence="5 11" id="KW-0808">Transferase</keyword>
<dbReference type="UniPathway" id="UPA00378"/>
<evidence type="ECO:0000256" key="1">
    <source>
        <dbReference type="ARBA" id="ARBA00004167"/>
    </source>
</evidence>
<keyword evidence="8" id="KW-1133">Transmembrane helix</keyword>
<comment type="subcellular location">
    <subcellularLocation>
        <location evidence="11">Golgi apparatus</location>
        <location evidence="11">Golgi stack membrane</location>
        <topology evidence="11">Single-pass type II membrane protein</topology>
    </subcellularLocation>
    <subcellularLocation>
        <location evidence="1">Membrane</location>
        <topology evidence="1">Single-pass membrane protein</topology>
    </subcellularLocation>
</comment>
<comment type="similarity">
    <text evidence="3 11">Belongs to the glycosyltransferase 10 family.</text>
</comment>
<comment type="pathway">
    <text evidence="2">Protein modification; protein glycosylation.</text>
</comment>
<keyword evidence="4 11" id="KW-0328">Glycosyltransferase</keyword>
<keyword evidence="9" id="KW-0472">Membrane</keyword>
<keyword evidence="6 11" id="KW-0812">Transmembrane</keyword>
<dbReference type="GO" id="GO:0008417">
    <property type="term" value="F:fucosyltransferase activity"/>
    <property type="evidence" value="ECO:0007669"/>
    <property type="project" value="InterPro"/>
</dbReference>